<evidence type="ECO:0000256" key="1">
    <source>
        <dbReference type="SAM" id="SignalP"/>
    </source>
</evidence>
<dbReference type="AlphaFoldDB" id="A0A0N4U970"/>
<keyword evidence="1" id="KW-0732">Signal</keyword>
<accession>A0A0N4U970</accession>
<dbReference type="SUPFAM" id="SSF53474">
    <property type="entry name" value="alpha/beta-Hydrolases"/>
    <property type="match status" value="1"/>
</dbReference>
<reference evidence="5" key="1">
    <citation type="submission" date="2017-02" db="UniProtKB">
        <authorList>
            <consortium name="WormBaseParasite"/>
        </authorList>
    </citation>
    <scope>IDENTIFICATION</scope>
</reference>
<dbReference type="GO" id="GO:0006629">
    <property type="term" value="P:lipid metabolic process"/>
    <property type="evidence" value="ECO:0007669"/>
    <property type="project" value="InterPro"/>
</dbReference>
<evidence type="ECO:0000313" key="4">
    <source>
        <dbReference type="Proteomes" id="UP000274756"/>
    </source>
</evidence>
<dbReference type="EMBL" id="UYYG01001161">
    <property type="protein sequence ID" value="VDN57648.1"/>
    <property type="molecule type" value="Genomic_DNA"/>
</dbReference>
<feature type="chain" id="PRO_5041039888" evidence="1">
    <location>
        <begin position="18"/>
        <end position="387"/>
    </location>
</feature>
<dbReference type="GO" id="GO:0008374">
    <property type="term" value="F:O-acyltransferase activity"/>
    <property type="evidence" value="ECO:0007669"/>
    <property type="project" value="InterPro"/>
</dbReference>
<proteinExistence type="predicted"/>
<keyword evidence="4" id="KW-1185">Reference proteome</keyword>
<dbReference type="PANTHER" id="PTHR11440">
    <property type="entry name" value="LECITHIN-CHOLESTEROL ACYLTRANSFERASE-RELATED"/>
    <property type="match status" value="1"/>
</dbReference>
<dbReference type="Proteomes" id="UP000038040">
    <property type="component" value="Unplaced"/>
</dbReference>
<evidence type="ECO:0000313" key="2">
    <source>
        <dbReference type="EMBL" id="VDN57648.1"/>
    </source>
</evidence>
<gene>
    <name evidence="2" type="ORF">DME_LOCUS7621</name>
</gene>
<dbReference type="InterPro" id="IPR029058">
    <property type="entry name" value="AB_hydrolase_fold"/>
</dbReference>
<dbReference type="STRING" id="318479.A0A0N4U970"/>
<dbReference type="WBParaSite" id="DME_0000361601-mRNA-1">
    <property type="protein sequence ID" value="DME_0000361601-mRNA-1"/>
    <property type="gene ID" value="DME_0000361601"/>
</dbReference>
<dbReference type="Pfam" id="PF02450">
    <property type="entry name" value="LCAT"/>
    <property type="match status" value="1"/>
</dbReference>
<organism evidence="3 5">
    <name type="scientific">Dracunculus medinensis</name>
    <name type="common">Guinea worm</name>
    <dbReference type="NCBI Taxonomy" id="318479"/>
    <lineage>
        <taxon>Eukaryota</taxon>
        <taxon>Metazoa</taxon>
        <taxon>Ecdysozoa</taxon>
        <taxon>Nematoda</taxon>
        <taxon>Chromadorea</taxon>
        <taxon>Rhabditida</taxon>
        <taxon>Spirurina</taxon>
        <taxon>Dracunculoidea</taxon>
        <taxon>Dracunculidae</taxon>
        <taxon>Dracunculus</taxon>
    </lineage>
</organism>
<sequence length="387" mass="44453">MKNLLFIAIFLLFPVEAQRRLAEENGYPVVIVSIVSVPGLGGSQFEAKLTGKPSVVHYFCLKKTDDFFDLWLNLELLPLYVMDCWADNMRLVYNESTGMTSNMPGVEIRVPGFGTTENIEWLDKSKASEGRYFTDIVEMLVAMGYKRGKNLLGAPFDWRRAPNEMADFYSNLKTLIENTYKYNSNRKIVIITHSMGSPVMLYFYNKVVDQAWKDKFIKSHISLGGAWGGAMQIVKLLASGYNMDFFRIILPPSRLRSMQRSFISSIFLFPNSNLWNETEMIARVDKKNYSLANLKEFFMDINYLNGWNQYKEVGKMLGNLEAPNIDIHCIYGYNIKTPEIFEWSKDYFPDYQPMSIYGDGDGTVNRRSLEACARWINKNSGKNVSNG</sequence>
<dbReference type="OrthoDB" id="190846at2759"/>
<dbReference type="Gene3D" id="3.40.50.1820">
    <property type="entry name" value="alpha/beta hydrolase"/>
    <property type="match status" value="1"/>
</dbReference>
<dbReference type="InterPro" id="IPR003386">
    <property type="entry name" value="LACT/PDAT_acylTrfase"/>
</dbReference>
<feature type="signal peptide" evidence="1">
    <location>
        <begin position="1"/>
        <end position="17"/>
    </location>
</feature>
<evidence type="ECO:0000313" key="5">
    <source>
        <dbReference type="WBParaSite" id="DME_0000361601-mRNA-1"/>
    </source>
</evidence>
<dbReference type="Proteomes" id="UP000274756">
    <property type="component" value="Unassembled WGS sequence"/>
</dbReference>
<protein>
    <submittedName>
        <fullName evidence="5">Group XV phospholipase A2</fullName>
    </submittedName>
</protein>
<reference evidence="2 4" key="2">
    <citation type="submission" date="2018-11" db="EMBL/GenBank/DDBJ databases">
        <authorList>
            <consortium name="Pathogen Informatics"/>
        </authorList>
    </citation>
    <scope>NUCLEOTIDE SEQUENCE [LARGE SCALE GENOMIC DNA]</scope>
</reference>
<evidence type="ECO:0000313" key="3">
    <source>
        <dbReference type="Proteomes" id="UP000038040"/>
    </source>
</evidence>
<name>A0A0N4U970_DRAME</name>